<proteinExistence type="inferred from homology"/>
<dbReference type="Proteomes" id="UP001174934">
    <property type="component" value="Unassembled WGS sequence"/>
</dbReference>
<dbReference type="InterPro" id="IPR002347">
    <property type="entry name" value="SDR_fam"/>
</dbReference>
<reference evidence="3" key="1">
    <citation type="submission" date="2023-06" db="EMBL/GenBank/DDBJ databases">
        <title>Genome-scale phylogeny and comparative genomics of the fungal order Sordariales.</title>
        <authorList>
            <consortium name="Lawrence Berkeley National Laboratory"/>
            <person name="Hensen N."/>
            <person name="Bonometti L."/>
            <person name="Westerberg I."/>
            <person name="Brannstrom I.O."/>
            <person name="Guillou S."/>
            <person name="Cros-Aarteil S."/>
            <person name="Calhoun S."/>
            <person name="Haridas S."/>
            <person name="Kuo A."/>
            <person name="Mondo S."/>
            <person name="Pangilinan J."/>
            <person name="Riley R."/>
            <person name="LaButti K."/>
            <person name="Andreopoulos B."/>
            <person name="Lipzen A."/>
            <person name="Chen C."/>
            <person name="Yanf M."/>
            <person name="Daum C."/>
            <person name="Ng V."/>
            <person name="Clum A."/>
            <person name="Steindorff A."/>
            <person name="Ohm R."/>
            <person name="Martin F."/>
            <person name="Silar P."/>
            <person name="Natvig D."/>
            <person name="Lalanne C."/>
            <person name="Gautier V."/>
            <person name="Ament-velasquez S.L."/>
            <person name="Kruys A."/>
            <person name="Hutchinson M.I."/>
            <person name="Powell A.J."/>
            <person name="Barry K."/>
            <person name="Miller A.N."/>
            <person name="Grigoriev I.V."/>
            <person name="Debuchy R."/>
            <person name="Gladieux P."/>
            <person name="Thoren M.H."/>
            <person name="Johannesson H."/>
        </authorList>
    </citation>
    <scope>NUCLEOTIDE SEQUENCE</scope>
    <source>
        <strain evidence="3">SMH3391-2</strain>
    </source>
</reference>
<dbReference type="PANTHER" id="PTHR42901">
    <property type="entry name" value="ALCOHOL DEHYDROGENASE"/>
    <property type="match status" value="1"/>
</dbReference>
<dbReference type="PANTHER" id="PTHR42901:SF1">
    <property type="entry name" value="ALCOHOL DEHYDROGENASE"/>
    <property type="match status" value="1"/>
</dbReference>
<organism evidence="3 4">
    <name type="scientific">Bombardia bombarda</name>
    <dbReference type="NCBI Taxonomy" id="252184"/>
    <lineage>
        <taxon>Eukaryota</taxon>
        <taxon>Fungi</taxon>
        <taxon>Dikarya</taxon>
        <taxon>Ascomycota</taxon>
        <taxon>Pezizomycotina</taxon>
        <taxon>Sordariomycetes</taxon>
        <taxon>Sordariomycetidae</taxon>
        <taxon>Sordariales</taxon>
        <taxon>Lasiosphaeriaceae</taxon>
        <taxon>Bombardia</taxon>
    </lineage>
</organism>
<dbReference type="InterPro" id="IPR036291">
    <property type="entry name" value="NAD(P)-bd_dom_sf"/>
</dbReference>
<evidence type="ECO:0000256" key="1">
    <source>
        <dbReference type="ARBA" id="ARBA00006484"/>
    </source>
</evidence>
<dbReference type="SUPFAM" id="SSF51735">
    <property type="entry name" value="NAD(P)-binding Rossmann-fold domains"/>
    <property type="match status" value="1"/>
</dbReference>
<sequence>MADALKNVSPQTNLSQVSTFVSTHSDTYPLISPTTANLAGKSVFIAGASRGVGWSTALRYAIAGCSKIAIGARSPLGKLAAEIKSAALSAGRPEPQVLALHLDVTSEDSVKAAYEAITAAFGPALDVLIANAGYMEEWAPIAEMPPANWWRHWEVNLKGTHLLAHYFIPALLQSETRTLLTLSSIGAHGMSIGASAYQAGKFAVARLTEFADAEYGGPGGLVAISLHPGGVKTELAMNLPGSFHQYMVDTPELPGDFMVWLGRERREWLSGRHTSANWDVGELEGRKAEILEKNLLKFRLTI</sequence>
<keyword evidence="2" id="KW-0560">Oxidoreductase</keyword>
<protein>
    <recommendedName>
        <fullName evidence="5">NAD(P)-binding protein</fullName>
    </recommendedName>
</protein>
<evidence type="ECO:0000256" key="2">
    <source>
        <dbReference type="ARBA" id="ARBA00023002"/>
    </source>
</evidence>
<accession>A0AA39U1Z1</accession>
<evidence type="ECO:0000313" key="3">
    <source>
        <dbReference type="EMBL" id="KAK0610115.1"/>
    </source>
</evidence>
<comment type="caution">
    <text evidence="3">The sequence shown here is derived from an EMBL/GenBank/DDBJ whole genome shotgun (WGS) entry which is preliminary data.</text>
</comment>
<evidence type="ECO:0008006" key="5">
    <source>
        <dbReference type="Google" id="ProtNLM"/>
    </source>
</evidence>
<dbReference type="CDD" id="cd05233">
    <property type="entry name" value="SDR_c"/>
    <property type="match status" value="1"/>
</dbReference>
<comment type="similarity">
    <text evidence="1">Belongs to the short-chain dehydrogenases/reductases (SDR) family.</text>
</comment>
<dbReference type="Pfam" id="PF00106">
    <property type="entry name" value="adh_short"/>
    <property type="match status" value="1"/>
</dbReference>
<dbReference type="Gene3D" id="3.40.50.720">
    <property type="entry name" value="NAD(P)-binding Rossmann-like Domain"/>
    <property type="match status" value="1"/>
</dbReference>
<dbReference type="GO" id="GO:0016491">
    <property type="term" value="F:oxidoreductase activity"/>
    <property type="evidence" value="ECO:0007669"/>
    <property type="project" value="UniProtKB-KW"/>
</dbReference>
<keyword evidence="4" id="KW-1185">Reference proteome</keyword>
<evidence type="ECO:0000313" key="4">
    <source>
        <dbReference type="Proteomes" id="UP001174934"/>
    </source>
</evidence>
<dbReference type="AlphaFoldDB" id="A0AA39U1Z1"/>
<dbReference type="PRINTS" id="PR00081">
    <property type="entry name" value="GDHRDH"/>
</dbReference>
<name>A0AA39U1Z1_9PEZI</name>
<dbReference type="EMBL" id="JAULSR010000011">
    <property type="protein sequence ID" value="KAK0610115.1"/>
    <property type="molecule type" value="Genomic_DNA"/>
</dbReference>
<gene>
    <name evidence="3" type="ORF">B0T17DRAFT_545924</name>
</gene>